<dbReference type="EMBL" id="CP002896">
    <property type="protein sequence ID" value="AEK45988.1"/>
    <property type="molecule type" value="Genomic_DNA"/>
</dbReference>
<proteinExistence type="predicted"/>
<dbReference type="Proteomes" id="UP000006138">
    <property type="component" value="Chromosome"/>
</dbReference>
<accession>A0A9R0UCP2</accession>
<gene>
    <name evidence="1" type="ordered locus">RAM_37605</name>
</gene>
<evidence type="ECO:0000313" key="1">
    <source>
        <dbReference type="EMBL" id="AEK45988.1"/>
    </source>
</evidence>
<dbReference type="KEGG" id="amn:RAM_37605"/>
<reference evidence="1 2" key="1">
    <citation type="journal article" date="2011" name="J. Bacteriol.">
        <title>Whole genome sequence of the rifamycin B-producing strain Amycolatopsis mediterranei S699.</title>
        <authorList>
            <person name="Verma M."/>
            <person name="Kaur J."/>
            <person name="Kumar M."/>
            <person name="Kumari K."/>
            <person name="Saxena A."/>
            <person name="Anand S."/>
            <person name="Nigam A."/>
            <person name="Ravi V."/>
            <person name="Raghuvanshi S."/>
            <person name="Khurana P."/>
            <person name="Tyagi A.K."/>
            <person name="Khurana J.P."/>
            <person name="Lal R."/>
        </authorList>
    </citation>
    <scope>NUCLEOTIDE SEQUENCE [LARGE SCALE GENOMIC DNA]</scope>
    <source>
        <strain evidence="1 2">S699</strain>
    </source>
</reference>
<sequence>MIRRAGRIVEVQVQALLRVHRPGEGLVEVQRLMAVAELGDLLQGVPHRREPGIALLVDAVTETHDLALLGERFPRLGFGVAHGTDLLEHCHHSLVRAAVQRACSEA</sequence>
<protein>
    <submittedName>
        <fullName evidence="1">Uncharacterized protein</fullName>
    </submittedName>
</protein>
<name>A0A9R0UCP2_AMYMS</name>
<evidence type="ECO:0000313" key="2">
    <source>
        <dbReference type="Proteomes" id="UP000006138"/>
    </source>
</evidence>
<keyword evidence="2" id="KW-1185">Reference proteome</keyword>
<dbReference type="AlphaFoldDB" id="A0A9R0UCP2"/>
<organism evidence="1 2">
    <name type="scientific">Amycolatopsis mediterranei (strain S699)</name>
    <name type="common">Nocardia mediterranei</name>
    <dbReference type="NCBI Taxonomy" id="713604"/>
    <lineage>
        <taxon>Bacteria</taxon>
        <taxon>Bacillati</taxon>
        <taxon>Actinomycetota</taxon>
        <taxon>Actinomycetes</taxon>
        <taxon>Pseudonocardiales</taxon>
        <taxon>Pseudonocardiaceae</taxon>
        <taxon>Amycolatopsis</taxon>
    </lineage>
</organism>